<feature type="compositionally biased region" description="Polar residues" evidence="1">
    <location>
        <begin position="99"/>
        <end position="119"/>
    </location>
</feature>
<organism evidence="2 3">
    <name type="scientific">Portunus trituberculatus</name>
    <name type="common">Swimming crab</name>
    <name type="synonym">Neptunus trituberculatus</name>
    <dbReference type="NCBI Taxonomy" id="210409"/>
    <lineage>
        <taxon>Eukaryota</taxon>
        <taxon>Metazoa</taxon>
        <taxon>Ecdysozoa</taxon>
        <taxon>Arthropoda</taxon>
        <taxon>Crustacea</taxon>
        <taxon>Multicrustacea</taxon>
        <taxon>Malacostraca</taxon>
        <taxon>Eumalacostraca</taxon>
        <taxon>Eucarida</taxon>
        <taxon>Decapoda</taxon>
        <taxon>Pleocyemata</taxon>
        <taxon>Brachyura</taxon>
        <taxon>Eubrachyura</taxon>
        <taxon>Portunoidea</taxon>
        <taxon>Portunidae</taxon>
        <taxon>Portuninae</taxon>
        <taxon>Portunus</taxon>
    </lineage>
</organism>
<evidence type="ECO:0000256" key="1">
    <source>
        <dbReference type="SAM" id="MobiDB-lite"/>
    </source>
</evidence>
<evidence type="ECO:0000313" key="2">
    <source>
        <dbReference type="EMBL" id="MPC10842.1"/>
    </source>
</evidence>
<evidence type="ECO:0000313" key="3">
    <source>
        <dbReference type="Proteomes" id="UP000324222"/>
    </source>
</evidence>
<dbReference type="EMBL" id="VSRR010000133">
    <property type="protein sequence ID" value="MPC10842.1"/>
    <property type="molecule type" value="Genomic_DNA"/>
</dbReference>
<sequence>MREKVAARRGADVVQSGKWGAEGDAAGGMARRDGHLSGGRDYNRGQSAGARGGHCLRGAGDLRGLLSPNKAANHSPAQPPCSPAGRRFNYRDRRLRCPSSASGPSSRLFSHPQKQPAQTIRQYVDSSSLTRPTGACGAPRYQCCGLLWPQDA</sequence>
<reference evidence="2 3" key="1">
    <citation type="submission" date="2019-05" db="EMBL/GenBank/DDBJ databases">
        <title>Another draft genome of Portunus trituberculatus and its Hox gene families provides insights of decapod evolution.</title>
        <authorList>
            <person name="Jeong J.-H."/>
            <person name="Song I."/>
            <person name="Kim S."/>
            <person name="Choi T."/>
            <person name="Kim D."/>
            <person name="Ryu S."/>
            <person name="Kim W."/>
        </authorList>
    </citation>
    <scope>NUCLEOTIDE SEQUENCE [LARGE SCALE GENOMIC DNA]</scope>
    <source>
        <tissue evidence="2">Muscle</tissue>
    </source>
</reference>
<protein>
    <submittedName>
        <fullName evidence="2">Uncharacterized protein</fullName>
    </submittedName>
</protein>
<gene>
    <name evidence="2" type="ORF">E2C01_003486</name>
</gene>
<feature type="region of interest" description="Disordered" evidence="1">
    <location>
        <begin position="1"/>
        <end position="119"/>
    </location>
</feature>
<comment type="caution">
    <text evidence="2">The sequence shown here is derived from an EMBL/GenBank/DDBJ whole genome shotgun (WGS) entry which is preliminary data.</text>
</comment>
<accession>A0A5B7CMB5</accession>
<feature type="compositionally biased region" description="Basic and acidic residues" evidence="1">
    <location>
        <begin position="1"/>
        <end position="11"/>
    </location>
</feature>
<dbReference type="Proteomes" id="UP000324222">
    <property type="component" value="Unassembled WGS sequence"/>
</dbReference>
<proteinExistence type="predicted"/>
<dbReference type="AlphaFoldDB" id="A0A5B7CMB5"/>
<keyword evidence="3" id="KW-1185">Reference proteome</keyword>
<name>A0A5B7CMB5_PORTR</name>